<evidence type="ECO:0000313" key="2">
    <source>
        <dbReference type="EMBL" id="KLO09019.1"/>
    </source>
</evidence>
<organism evidence="2 3">
    <name type="scientific">Schizopora paradoxa</name>
    <dbReference type="NCBI Taxonomy" id="27342"/>
    <lineage>
        <taxon>Eukaryota</taxon>
        <taxon>Fungi</taxon>
        <taxon>Dikarya</taxon>
        <taxon>Basidiomycota</taxon>
        <taxon>Agaricomycotina</taxon>
        <taxon>Agaricomycetes</taxon>
        <taxon>Hymenochaetales</taxon>
        <taxon>Schizoporaceae</taxon>
        <taxon>Schizopora</taxon>
    </lineage>
</organism>
<dbReference type="STRING" id="27342.A0A0H2RB32"/>
<sequence length="790" mass="88525">MTSQNSPTGRAELHEWALDTVCESIYKEGEAVTASGIMRVKSDKITSEFVRKFDCVDLFNRIREACPSTARLLRVFATTNRQNRDMNEARKTKKNFVLSSALIALLGERSRENIYFRLMMGIWMYGNGASRQQFSISNHLGYSVSYQTLAGRTVRGREESGWGREGGRLSLELLSQSCRLEARKAAEDGDIQITYDNINGEWGPHDQVLGKTTDIQQNGTSVSMRKIKRESPESLRTLNHLKAFCEARPLTIDDIDLGLEESVAFRQRLVHVVARIASQHGGPHMEKFRSKIAETQPFSQLRVKTEKSTIYPLPTFHIDESSNTGNAEVIEAVFAELGLDIDSREFVEKMKFVSGDQLSMARLRSVAAVRAGNEGDGKSFAWMVKVLGLFHGKMNSTNLTLTTHLGLQNHDLTNPASLTAHNTLLHRKAITASSPPNFRTSRNLINVSLYARVLHCLLQTSGHSSLEDYAKEVTWDQFMAHSAAVVDQFANTSVVDKLRAERAGDGEGGDMIFENAVLFMRDALILREFTDAIKCGDAGRVLTVLKLWAHAFRGGGRNKYAQEALEFIHNFERVWSSSDREIIAKHLFLNPSGSPEGNIEMDLQQEFFNNLLKNIFRAQGGKANFWEWAEMIGPLCILLRELNKKMALSLGSKNSNRHGAPDLSKDIQVLMESLAKHDIYAVRKGRKLSDDDEPARDCISEGRTQLVWGQSTPLDDYNASFAKLQRRRRNKPLVGVSLLHDSPEAATENARSKFYRIYSGYALTIFGVMRCGRIQLGDTHSTDRSSGGNC</sequence>
<evidence type="ECO:0000259" key="1">
    <source>
        <dbReference type="Pfam" id="PF20231"/>
    </source>
</evidence>
<proteinExistence type="predicted"/>
<accession>A0A0H2RB32</accession>
<dbReference type="OrthoDB" id="2496395at2759"/>
<dbReference type="Pfam" id="PF20231">
    <property type="entry name" value="DUF6589"/>
    <property type="match status" value="1"/>
</dbReference>
<feature type="domain" description="DUF6589" evidence="1">
    <location>
        <begin position="247"/>
        <end position="658"/>
    </location>
</feature>
<keyword evidence="3" id="KW-1185">Reference proteome</keyword>
<dbReference type="InterPro" id="IPR046496">
    <property type="entry name" value="DUF6589"/>
</dbReference>
<gene>
    <name evidence="2" type="ORF">SCHPADRAFT_834522</name>
</gene>
<dbReference type="InParanoid" id="A0A0H2RB32"/>
<reference evidence="2 3" key="1">
    <citation type="submission" date="2015-04" db="EMBL/GenBank/DDBJ databases">
        <title>Complete genome sequence of Schizopora paradoxa KUC8140, a cosmopolitan wood degrader in East Asia.</title>
        <authorList>
            <consortium name="DOE Joint Genome Institute"/>
            <person name="Min B."/>
            <person name="Park H."/>
            <person name="Jang Y."/>
            <person name="Kim J.-J."/>
            <person name="Kim K.H."/>
            <person name="Pangilinan J."/>
            <person name="Lipzen A."/>
            <person name="Riley R."/>
            <person name="Grigoriev I.V."/>
            <person name="Spatafora J.W."/>
            <person name="Choi I.-G."/>
        </authorList>
    </citation>
    <scope>NUCLEOTIDE SEQUENCE [LARGE SCALE GENOMIC DNA]</scope>
    <source>
        <strain evidence="2 3">KUC8140</strain>
    </source>
</reference>
<dbReference type="EMBL" id="KQ086069">
    <property type="protein sequence ID" value="KLO09019.1"/>
    <property type="molecule type" value="Genomic_DNA"/>
</dbReference>
<name>A0A0H2RB32_9AGAM</name>
<protein>
    <recommendedName>
        <fullName evidence="1">DUF6589 domain-containing protein</fullName>
    </recommendedName>
</protein>
<dbReference type="Proteomes" id="UP000053477">
    <property type="component" value="Unassembled WGS sequence"/>
</dbReference>
<evidence type="ECO:0000313" key="3">
    <source>
        <dbReference type="Proteomes" id="UP000053477"/>
    </source>
</evidence>
<dbReference type="AlphaFoldDB" id="A0A0H2RB32"/>